<dbReference type="PANTHER" id="PTHR34512">
    <property type="entry name" value="CELL SURFACE PROTEIN"/>
    <property type="match status" value="1"/>
</dbReference>
<protein>
    <recommendedName>
        <fullName evidence="1">Pyrrolo-quinoline quinone repeat domain-containing protein</fullName>
    </recommendedName>
</protein>
<dbReference type="Gene3D" id="3.40.50.150">
    <property type="entry name" value="Vaccinia Virus protein VP39"/>
    <property type="match status" value="1"/>
</dbReference>
<dbReference type="Gene3D" id="2.130.10.10">
    <property type="entry name" value="YVTN repeat-like/Quinoprotein amine dehydrogenase"/>
    <property type="match status" value="2"/>
</dbReference>
<accession>A0A382FED3</accession>
<organism evidence="2">
    <name type="scientific">marine metagenome</name>
    <dbReference type="NCBI Taxonomy" id="408172"/>
    <lineage>
        <taxon>unclassified sequences</taxon>
        <taxon>metagenomes</taxon>
        <taxon>ecological metagenomes</taxon>
    </lineage>
</organism>
<dbReference type="SUPFAM" id="SSF50998">
    <property type="entry name" value="Quinoprotein alcohol dehydrogenase-like"/>
    <property type="match status" value="1"/>
</dbReference>
<dbReference type="SUPFAM" id="SSF53335">
    <property type="entry name" value="S-adenosyl-L-methionine-dependent methyltransferases"/>
    <property type="match status" value="1"/>
</dbReference>
<dbReference type="InterPro" id="IPR015943">
    <property type="entry name" value="WD40/YVTN_repeat-like_dom_sf"/>
</dbReference>
<name>A0A382FED3_9ZZZZ</name>
<reference evidence="2" key="1">
    <citation type="submission" date="2018-05" db="EMBL/GenBank/DDBJ databases">
        <authorList>
            <person name="Lanie J.A."/>
            <person name="Ng W.-L."/>
            <person name="Kazmierczak K.M."/>
            <person name="Andrzejewski T.M."/>
            <person name="Davidsen T.M."/>
            <person name="Wayne K.J."/>
            <person name="Tettelin H."/>
            <person name="Glass J.I."/>
            <person name="Rusch D."/>
            <person name="Podicherti R."/>
            <person name="Tsui H.-C.T."/>
            <person name="Winkler M.E."/>
        </authorList>
    </citation>
    <scope>NUCLEOTIDE SEQUENCE</scope>
</reference>
<proteinExistence type="predicted"/>
<evidence type="ECO:0000313" key="2">
    <source>
        <dbReference type="EMBL" id="SVB60467.1"/>
    </source>
</evidence>
<dbReference type="InterPro" id="IPR029063">
    <property type="entry name" value="SAM-dependent_MTases_sf"/>
</dbReference>
<feature type="non-terminal residue" evidence="2">
    <location>
        <position position="1"/>
    </location>
</feature>
<gene>
    <name evidence="2" type="ORF">METZ01_LOCUS213321</name>
</gene>
<dbReference type="Pfam" id="PF13360">
    <property type="entry name" value="PQQ_2"/>
    <property type="match status" value="1"/>
</dbReference>
<feature type="non-terminal residue" evidence="2">
    <location>
        <position position="530"/>
    </location>
</feature>
<dbReference type="InterPro" id="IPR002372">
    <property type="entry name" value="PQQ_rpt_dom"/>
</dbReference>
<feature type="domain" description="Pyrrolo-quinoline quinone repeat" evidence="1">
    <location>
        <begin position="187"/>
        <end position="264"/>
    </location>
</feature>
<dbReference type="InterPro" id="IPR011047">
    <property type="entry name" value="Quinoprotein_ADH-like_sf"/>
</dbReference>
<dbReference type="AlphaFoldDB" id="A0A382FED3"/>
<evidence type="ECO:0000259" key="1">
    <source>
        <dbReference type="Pfam" id="PF13360"/>
    </source>
</evidence>
<dbReference type="PANTHER" id="PTHR34512:SF30">
    <property type="entry name" value="OUTER MEMBRANE PROTEIN ASSEMBLY FACTOR BAMB"/>
    <property type="match status" value="1"/>
</dbReference>
<sequence length="530" mass="58733">CLVYGARDGKLAQALATQTKLNIVILEQDAERLEAIRRDLLLAGLYGSRVIAADWDAAELPDYFANLIVSERVQHGDDVELPVAQLARVLRPAGGVMLLGSVANWPKENVANILEGLKANVKSSHDVTMENGWLKFTRGKLDGAGSWSGLYGNTANTSSTHDRLVKGPLGVLWFGEPGSEHMVERHSRSVSPLAVNGRLIVQGMEVVMAYDAYNGTFLWQRKIPGAVRVRVDVDGSNITATDDSVFVAAHDRVLHLDAQTGHTLREFTVPRQAGDKALRWGNIAVDGDILFGTGAVPLAREYGYLWNVLVKKGEWVAETDAPKDALATLKTVKGSYPRPDDRAYDYFKRRGLHWHAINPFPGWLPDHAPSAVTDKIMLSEKVFAYNIRTGELLWQHDGSDIPNISLAIADGRVFFIKDDVKSEERELARAAIQTEIDGGNYVPEREQKLAEKDRDVRRVVCLEAASGREIWNRPYDLTGCGGTKLGIAYQDGRLLFFGHYSNHDEGPFNKGDLNWRRITVLQSESGSLLW</sequence>
<dbReference type="EMBL" id="UINC01049105">
    <property type="protein sequence ID" value="SVB60467.1"/>
    <property type="molecule type" value="Genomic_DNA"/>
</dbReference>